<dbReference type="EMBL" id="OZ034829">
    <property type="protein sequence ID" value="CAL1686381.1"/>
    <property type="molecule type" value="Genomic_DNA"/>
</dbReference>
<evidence type="ECO:0000256" key="1">
    <source>
        <dbReference type="SAM" id="MobiDB-lite"/>
    </source>
</evidence>
<proteinExistence type="predicted"/>
<sequence length="116" mass="13134">MCVADAGTTYPGKLEMHRWCHIASRRSRRGDGNGSENDPRLGIGEEEEAKLGRREDATAFDDERTRKGTERRNAVYALSVIGGKGERPSMWRTCRRCRCYCCCSLPVERAGRLPRL</sequence>
<reference evidence="2" key="1">
    <citation type="submission" date="2024-04" db="EMBL/GenBank/DDBJ databases">
        <authorList>
            <consortium name="Molecular Ecology Group"/>
        </authorList>
    </citation>
    <scope>NUCLEOTIDE SEQUENCE</scope>
</reference>
<gene>
    <name evidence="2" type="ORF">LPLAT_LOCUS11691</name>
</gene>
<dbReference type="AlphaFoldDB" id="A0AAV2P3K4"/>
<feature type="region of interest" description="Disordered" evidence="1">
    <location>
        <begin position="26"/>
        <end position="66"/>
    </location>
</feature>
<accession>A0AAV2P3K4</accession>
<keyword evidence="3" id="KW-1185">Reference proteome</keyword>
<feature type="compositionally biased region" description="Basic and acidic residues" evidence="1">
    <location>
        <begin position="49"/>
        <end position="66"/>
    </location>
</feature>
<dbReference type="Proteomes" id="UP001497644">
    <property type="component" value="Chromosome 6"/>
</dbReference>
<name>A0AAV2P3K4_9HYME</name>
<protein>
    <submittedName>
        <fullName evidence="2">Uncharacterized protein</fullName>
    </submittedName>
</protein>
<organism evidence="2 3">
    <name type="scientific">Lasius platythorax</name>
    <dbReference type="NCBI Taxonomy" id="488582"/>
    <lineage>
        <taxon>Eukaryota</taxon>
        <taxon>Metazoa</taxon>
        <taxon>Ecdysozoa</taxon>
        <taxon>Arthropoda</taxon>
        <taxon>Hexapoda</taxon>
        <taxon>Insecta</taxon>
        <taxon>Pterygota</taxon>
        <taxon>Neoptera</taxon>
        <taxon>Endopterygota</taxon>
        <taxon>Hymenoptera</taxon>
        <taxon>Apocrita</taxon>
        <taxon>Aculeata</taxon>
        <taxon>Formicoidea</taxon>
        <taxon>Formicidae</taxon>
        <taxon>Formicinae</taxon>
        <taxon>Lasius</taxon>
        <taxon>Lasius</taxon>
    </lineage>
</organism>
<evidence type="ECO:0000313" key="3">
    <source>
        <dbReference type="Proteomes" id="UP001497644"/>
    </source>
</evidence>
<evidence type="ECO:0000313" key="2">
    <source>
        <dbReference type="EMBL" id="CAL1686381.1"/>
    </source>
</evidence>